<dbReference type="Proteomes" id="UP000814033">
    <property type="component" value="Unassembled WGS sequence"/>
</dbReference>
<organism evidence="1 2">
    <name type="scientific">Auriscalpium vulgare</name>
    <dbReference type="NCBI Taxonomy" id="40419"/>
    <lineage>
        <taxon>Eukaryota</taxon>
        <taxon>Fungi</taxon>
        <taxon>Dikarya</taxon>
        <taxon>Basidiomycota</taxon>
        <taxon>Agaricomycotina</taxon>
        <taxon>Agaricomycetes</taxon>
        <taxon>Russulales</taxon>
        <taxon>Auriscalpiaceae</taxon>
        <taxon>Auriscalpium</taxon>
    </lineage>
</organism>
<reference evidence="1" key="2">
    <citation type="journal article" date="2022" name="New Phytol.">
        <title>Evolutionary transition to the ectomycorrhizal habit in the genomes of a hyperdiverse lineage of mushroom-forming fungi.</title>
        <authorList>
            <person name="Looney B."/>
            <person name="Miyauchi S."/>
            <person name="Morin E."/>
            <person name="Drula E."/>
            <person name="Courty P.E."/>
            <person name="Kohler A."/>
            <person name="Kuo A."/>
            <person name="LaButti K."/>
            <person name="Pangilinan J."/>
            <person name="Lipzen A."/>
            <person name="Riley R."/>
            <person name="Andreopoulos W."/>
            <person name="He G."/>
            <person name="Johnson J."/>
            <person name="Nolan M."/>
            <person name="Tritt A."/>
            <person name="Barry K.W."/>
            <person name="Grigoriev I.V."/>
            <person name="Nagy L.G."/>
            <person name="Hibbett D."/>
            <person name="Henrissat B."/>
            <person name="Matheny P.B."/>
            <person name="Labbe J."/>
            <person name="Martin F.M."/>
        </authorList>
    </citation>
    <scope>NUCLEOTIDE SEQUENCE</scope>
    <source>
        <strain evidence="1">FP105234-sp</strain>
    </source>
</reference>
<comment type="caution">
    <text evidence="1">The sequence shown here is derived from an EMBL/GenBank/DDBJ whole genome shotgun (WGS) entry which is preliminary data.</text>
</comment>
<gene>
    <name evidence="1" type="ORF">FA95DRAFT_1489447</name>
</gene>
<dbReference type="EMBL" id="MU275874">
    <property type="protein sequence ID" value="KAI0049383.1"/>
    <property type="molecule type" value="Genomic_DNA"/>
</dbReference>
<proteinExistence type="predicted"/>
<evidence type="ECO:0000313" key="1">
    <source>
        <dbReference type="EMBL" id="KAI0049383.1"/>
    </source>
</evidence>
<evidence type="ECO:0000313" key="2">
    <source>
        <dbReference type="Proteomes" id="UP000814033"/>
    </source>
</evidence>
<reference evidence="1" key="1">
    <citation type="submission" date="2021-02" db="EMBL/GenBank/DDBJ databases">
        <authorList>
            <consortium name="DOE Joint Genome Institute"/>
            <person name="Ahrendt S."/>
            <person name="Looney B.P."/>
            <person name="Miyauchi S."/>
            <person name="Morin E."/>
            <person name="Drula E."/>
            <person name="Courty P.E."/>
            <person name="Chicoki N."/>
            <person name="Fauchery L."/>
            <person name="Kohler A."/>
            <person name="Kuo A."/>
            <person name="Labutti K."/>
            <person name="Pangilinan J."/>
            <person name="Lipzen A."/>
            <person name="Riley R."/>
            <person name="Andreopoulos W."/>
            <person name="He G."/>
            <person name="Johnson J."/>
            <person name="Barry K.W."/>
            <person name="Grigoriev I.V."/>
            <person name="Nagy L."/>
            <person name="Hibbett D."/>
            <person name="Henrissat B."/>
            <person name="Matheny P.B."/>
            <person name="Labbe J."/>
            <person name="Martin F."/>
        </authorList>
    </citation>
    <scope>NUCLEOTIDE SEQUENCE</scope>
    <source>
        <strain evidence="1">FP105234-sp</strain>
    </source>
</reference>
<accession>A0ACB8RZS3</accession>
<name>A0ACB8RZS3_9AGAM</name>
<sequence>MSDHRHIFASPGSSNEEASRTSHYPTLPSPSSSVSAPPEPPLLLIKITAFRLLNTAILLAFGIPKPVPSYRGESAVPTTLDWILGILCAAALYWLGLFEGVDPPVLKWLLHDDYAVALILTMIFSLTGAHEYSSRRPKFTDSAP</sequence>
<protein>
    <submittedName>
        <fullName evidence="1">Uncharacterized protein</fullName>
    </submittedName>
</protein>
<keyword evidence="2" id="KW-1185">Reference proteome</keyword>